<keyword evidence="3 6" id="KW-1133">Transmembrane helix</keyword>
<keyword evidence="2 6" id="KW-0812">Transmembrane</keyword>
<feature type="transmembrane region" description="Helical" evidence="6">
    <location>
        <begin position="542"/>
        <end position="562"/>
    </location>
</feature>
<sequence>MPSRPSIHDFPTTAVGATTRSSPVYRIRLHALAKLKDGIPAVLIAFLAQLLIAGIQCMLHEVNFPPSILAMAGVFVALSVLGWMITGVEDFYQKRIKPAADLLNRHMSIGFTIPFIMICRSPFADARAVGVVVLCFAVTGIFNTVFAYALALSIQYLMVRWDKTFWVAEEPSDMERAEGQCASIIRTPVTSYCEGSSTDSSPAISIYLPGGESSSGDGPSPPPSPSLCLERLASPLRARLLDWVLHNPILLLCWLFTVAIGLPLRYVTQNSTPLATFLLFSTWLTTLALQTGIKSHPLLSPWLRTLLSGLSNPVLWTSLAMTSYLVVDGALSNRPLHDMLDTLQTHTPLSSLILARSTSPPSAQPPAPNTTTAYMGAGDVATSILDAGLVAWGLKLYEHRGRLASRAGGTVVWVSATAALGNVAWGPRVARAAGVAPGGRALAFAARSVTIALGGPAMAALGGDAGLNAAMVVVSGIAFQMALGFGVGAWLEGAVLRSCWKGMRMGMRTAPPRVGSDAAAEASGPERESAGSARQQANDPRVVAAGVTVGINAAAMGTAYLYEAQSEAAPHAALSMMALGIMTAVYSTITPLARWVAESVAV</sequence>
<name>A0ABQ0GQG1_9PEZI</name>
<protein>
    <recommendedName>
        <fullName evidence="9">LrgB-like protein</fullName>
    </recommendedName>
</protein>
<keyword evidence="4 6" id="KW-0472">Membrane</keyword>
<feature type="transmembrane region" description="Helical" evidence="6">
    <location>
        <begin position="467"/>
        <end position="491"/>
    </location>
</feature>
<evidence type="ECO:0000256" key="6">
    <source>
        <dbReference type="SAM" id="Phobius"/>
    </source>
</evidence>
<evidence type="ECO:0000313" key="7">
    <source>
        <dbReference type="EMBL" id="GAB1319961.1"/>
    </source>
</evidence>
<proteinExistence type="predicted"/>
<evidence type="ECO:0000256" key="2">
    <source>
        <dbReference type="ARBA" id="ARBA00022692"/>
    </source>
</evidence>
<reference evidence="7 8" key="1">
    <citation type="submission" date="2024-09" db="EMBL/GenBank/DDBJ databases">
        <title>Itraconazole resistance in Madurella fahalii resulting from another homologue of gene encoding cytochrome P450 14-alpha sterol demethylase (CYP51).</title>
        <authorList>
            <person name="Yoshioka I."/>
            <person name="Fahal A.H."/>
            <person name="Kaneko S."/>
            <person name="Yaguchi T."/>
        </authorList>
    </citation>
    <scope>NUCLEOTIDE SEQUENCE [LARGE SCALE GENOMIC DNA]</scope>
    <source>
        <strain evidence="7 8">IFM 68171</strain>
    </source>
</reference>
<feature type="transmembrane region" description="Helical" evidence="6">
    <location>
        <begin position="68"/>
        <end position="88"/>
    </location>
</feature>
<gene>
    <name evidence="7" type="ORF">MFIFM68171_10171</name>
</gene>
<evidence type="ECO:0000313" key="8">
    <source>
        <dbReference type="Proteomes" id="UP001628179"/>
    </source>
</evidence>
<dbReference type="InterPro" id="IPR007300">
    <property type="entry name" value="CidB/LrgB"/>
</dbReference>
<evidence type="ECO:0000256" key="4">
    <source>
        <dbReference type="ARBA" id="ARBA00023136"/>
    </source>
</evidence>
<comment type="caution">
    <text evidence="7">The sequence shown here is derived from an EMBL/GenBank/DDBJ whole genome shotgun (WGS) entry which is preliminary data.</text>
</comment>
<accession>A0ABQ0GQG1</accession>
<dbReference type="EMBL" id="BAAFSV010000006">
    <property type="protein sequence ID" value="GAB1319961.1"/>
    <property type="molecule type" value="Genomic_DNA"/>
</dbReference>
<dbReference type="RefSeq" id="XP_070921691.1">
    <property type="nucleotide sequence ID" value="XM_071065590.1"/>
</dbReference>
<evidence type="ECO:0000256" key="3">
    <source>
        <dbReference type="ARBA" id="ARBA00022989"/>
    </source>
</evidence>
<dbReference type="PANTHER" id="PTHR30249:SF0">
    <property type="entry name" value="PLASTIDAL GLYCOLATE_GLYCERATE TRANSLOCATOR 1, CHLOROPLASTIC"/>
    <property type="match status" value="1"/>
</dbReference>
<feature type="transmembrane region" description="Helical" evidence="6">
    <location>
        <begin position="313"/>
        <end position="331"/>
    </location>
</feature>
<dbReference type="Proteomes" id="UP001628179">
    <property type="component" value="Unassembled WGS sequence"/>
</dbReference>
<comment type="subcellular location">
    <subcellularLocation>
        <location evidence="1">Membrane</location>
        <topology evidence="1">Multi-pass membrane protein</topology>
    </subcellularLocation>
</comment>
<organism evidence="7 8">
    <name type="scientific">Madurella fahalii</name>
    <dbReference type="NCBI Taxonomy" id="1157608"/>
    <lineage>
        <taxon>Eukaryota</taxon>
        <taxon>Fungi</taxon>
        <taxon>Dikarya</taxon>
        <taxon>Ascomycota</taxon>
        <taxon>Pezizomycotina</taxon>
        <taxon>Sordariomycetes</taxon>
        <taxon>Sordariomycetidae</taxon>
        <taxon>Sordariales</taxon>
        <taxon>Sordariales incertae sedis</taxon>
        <taxon>Madurella</taxon>
    </lineage>
</organism>
<feature type="transmembrane region" description="Helical" evidence="6">
    <location>
        <begin position="441"/>
        <end position="461"/>
    </location>
</feature>
<feature type="region of interest" description="Disordered" evidence="5">
    <location>
        <begin position="511"/>
        <end position="538"/>
    </location>
</feature>
<keyword evidence="8" id="KW-1185">Reference proteome</keyword>
<evidence type="ECO:0000256" key="5">
    <source>
        <dbReference type="SAM" id="MobiDB-lite"/>
    </source>
</evidence>
<feature type="transmembrane region" description="Helical" evidence="6">
    <location>
        <begin position="38"/>
        <end position="56"/>
    </location>
</feature>
<evidence type="ECO:0008006" key="9">
    <source>
        <dbReference type="Google" id="ProtNLM"/>
    </source>
</evidence>
<dbReference type="GeneID" id="98180913"/>
<feature type="transmembrane region" description="Helical" evidence="6">
    <location>
        <begin position="274"/>
        <end position="293"/>
    </location>
</feature>
<feature type="transmembrane region" description="Helical" evidence="6">
    <location>
        <begin position="243"/>
        <end position="262"/>
    </location>
</feature>
<evidence type="ECO:0000256" key="1">
    <source>
        <dbReference type="ARBA" id="ARBA00004141"/>
    </source>
</evidence>
<dbReference type="Pfam" id="PF04172">
    <property type="entry name" value="LrgB"/>
    <property type="match status" value="1"/>
</dbReference>
<feature type="transmembrane region" description="Helical" evidence="6">
    <location>
        <begin position="128"/>
        <end position="151"/>
    </location>
</feature>
<dbReference type="PANTHER" id="PTHR30249">
    <property type="entry name" value="PUTATIVE SEROTONIN TRANSPORTER"/>
    <property type="match status" value="1"/>
</dbReference>
<feature type="transmembrane region" description="Helical" evidence="6">
    <location>
        <begin position="568"/>
        <end position="589"/>
    </location>
</feature>